<evidence type="ECO:0000256" key="3">
    <source>
        <dbReference type="ARBA" id="ARBA00022475"/>
    </source>
</evidence>
<keyword evidence="4 10" id="KW-0812">Transmembrane</keyword>
<evidence type="ECO:0000256" key="5">
    <source>
        <dbReference type="ARBA" id="ARBA00022960"/>
    </source>
</evidence>
<proteinExistence type="predicted"/>
<dbReference type="PANTHER" id="PTHR30627:SF2">
    <property type="entry name" value="PEPTIDOGLYCAN D,D-TRANSPEPTIDASE MRDA"/>
    <property type="match status" value="1"/>
</dbReference>
<dbReference type="InterPro" id="IPR036138">
    <property type="entry name" value="PBP_dimer_sf"/>
</dbReference>
<evidence type="ECO:0000256" key="2">
    <source>
        <dbReference type="ARBA" id="ARBA00004236"/>
    </source>
</evidence>
<dbReference type="SUPFAM" id="SSF56519">
    <property type="entry name" value="Penicillin binding protein dimerisation domain"/>
    <property type="match status" value="1"/>
</dbReference>
<name>A0A381W8B2_9ZZZZ</name>
<feature type="transmembrane region" description="Helical" evidence="10">
    <location>
        <begin position="12"/>
        <end position="33"/>
    </location>
</feature>
<evidence type="ECO:0000313" key="13">
    <source>
        <dbReference type="EMBL" id="SVA48228.1"/>
    </source>
</evidence>
<reference evidence="13" key="1">
    <citation type="submission" date="2018-05" db="EMBL/GenBank/DDBJ databases">
        <authorList>
            <person name="Lanie J.A."/>
            <person name="Ng W.-L."/>
            <person name="Kazmierczak K.M."/>
            <person name="Andrzejewski T.M."/>
            <person name="Davidsen T.M."/>
            <person name="Wayne K.J."/>
            <person name="Tettelin H."/>
            <person name="Glass J.I."/>
            <person name="Rusch D."/>
            <person name="Podicherti R."/>
            <person name="Tsui H.-C.T."/>
            <person name="Winkler M.E."/>
        </authorList>
    </citation>
    <scope>NUCLEOTIDE SEQUENCE</scope>
</reference>
<evidence type="ECO:0000256" key="10">
    <source>
        <dbReference type="SAM" id="Phobius"/>
    </source>
</evidence>
<dbReference type="InterPro" id="IPR012338">
    <property type="entry name" value="Beta-lactam/transpept-like"/>
</dbReference>
<evidence type="ECO:0000259" key="11">
    <source>
        <dbReference type="Pfam" id="PF00905"/>
    </source>
</evidence>
<dbReference type="Gene3D" id="3.40.710.10">
    <property type="entry name" value="DD-peptidase/beta-lactamase superfamily"/>
    <property type="match status" value="1"/>
</dbReference>
<dbReference type="PANTHER" id="PTHR30627">
    <property type="entry name" value="PEPTIDOGLYCAN D,D-TRANSPEPTIDASE"/>
    <property type="match status" value="1"/>
</dbReference>
<protein>
    <recommendedName>
        <fullName evidence="14">Penicillin-binding protein 2</fullName>
    </recommendedName>
</protein>
<dbReference type="InterPro" id="IPR050515">
    <property type="entry name" value="Beta-lactam/transpept"/>
</dbReference>
<gene>
    <name evidence="13" type="ORF">METZ01_LOCUS101082</name>
</gene>
<dbReference type="Pfam" id="PF00905">
    <property type="entry name" value="Transpeptidase"/>
    <property type="match status" value="1"/>
</dbReference>
<evidence type="ECO:0000256" key="8">
    <source>
        <dbReference type="ARBA" id="ARBA00023136"/>
    </source>
</evidence>
<dbReference type="Pfam" id="PF03717">
    <property type="entry name" value="PBP_dimer"/>
    <property type="match status" value="1"/>
</dbReference>
<keyword evidence="8 10" id="KW-0472">Membrane</keyword>
<evidence type="ECO:0008006" key="14">
    <source>
        <dbReference type="Google" id="ProtNLM"/>
    </source>
</evidence>
<organism evidence="13">
    <name type="scientific">marine metagenome</name>
    <dbReference type="NCBI Taxonomy" id="408172"/>
    <lineage>
        <taxon>unclassified sequences</taxon>
        <taxon>metagenomes</taxon>
        <taxon>ecological metagenomes</taxon>
    </lineage>
</organism>
<feature type="domain" description="Penicillin-binding protein dimerisation" evidence="12">
    <location>
        <begin position="57"/>
        <end position="253"/>
    </location>
</feature>
<dbReference type="EMBL" id="UINC01010878">
    <property type="protein sequence ID" value="SVA48228.1"/>
    <property type="molecule type" value="Genomic_DNA"/>
</dbReference>
<keyword evidence="3" id="KW-1003">Cell membrane</keyword>
<feature type="non-terminal residue" evidence="13">
    <location>
        <position position="1"/>
    </location>
</feature>
<dbReference type="GO" id="GO:0071972">
    <property type="term" value="F:peptidoglycan L,D-transpeptidase activity"/>
    <property type="evidence" value="ECO:0007669"/>
    <property type="project" value="TreeGrafter"/>
</dbReference>
<comment type="subcellular location">
    <subcellularLocation>
        <location evidence="2">Cell membrane</location>
    </subcellularLocation>
    <subcellularLocation>
        <location evidence="1">Membrane</location>
        <topology evidence="1">Single-pass membrane protein</topology>
    </subcellularLocation>
</comment>
<evidence type="ECO:0000256" key="1">
    <source>
        <dbReference type="ARBA" id="ARBA00004167"/>
    </source>
</evidence>
<dbReference type="GO" id="GO:0005886">
    <property type="term" value="C:plasma membrane"/>
    <property type="evidence" value="ECO:0007669"/>
    <property type="project" value="UniProtKB-SubCell"/>
</dbReference>
<keyword evidence="6" id="KW-0573">Peptidoglycan synthesis</keyword>
<keyword evidence="7 10" id="KW-1133">Transmembrane helix</keyword>
<evidence type="ECO:0000256" key="7">
    <source>
        <dbReference type="ARBA" id="ARBA00022989"/>
    </source>
</evidence>
<dbReference type="SUPFAM" id="SSF56601">
    <property type="entry name" value="beta-lactamase/transpeptidase-like"/>
    <property type="match status" value="1"/>
</dbReference>
<dbReference type="AlphaFoldDB" id="A0A381W8B2"/>
<sequence>VFVFDQLRSREIPIRVMTVFILCCMFLLAASLWRLQVASGSDFRERQQNQSIRAVRLPATRGHILDRHQQPLAKNRLQFDVHMYIDELRPLFYTHYMRLKNGRLLRRAAQLELEREARYQVVSNLTMQVSLRLGQPLVLSKEKFHNHYYKRRYTPMAVMPDLSPEQVARFVEQIHSIPGLDLSVNPVRTYPNGAMAFHTLGYLRRDDDPDSGSEMPFHFRYRLRDYIGVDGLEGVYDSLLRGEAGAKSIRVNNISYRTSEEVWAWPESGYDITLSLDRDIQLAAEAALQANGPETRGAVVVMEPYTGDLLALVSLPSFDSNKFISGFSREEITRLNDGTLNRWLNRATGSGGVAYPPGSIFKLISAVAYLQEGLLNSEDQVYNPGFFRNQSLYPNYSLDDTAPPGDYDFIKAFKRSSNTYFVHYALMSDGKTARWRQGKKVLLDWGNRFRLGQKTFTTLPGGLASPIREGSGYFPARDSEFKKKNQFENRIRWAPGDVANLCIGQGEITVTPLQMAVMTSAVANGGKVLQPRLVTRVDSRQAFGQAQNQEIPVKVLDELNLKRKTVELMHEAMLADVDDPDGSGHAARVPGLDIGGKTGTAQITVPTGKFNPRGVRLFRADHITWFVSFAPLESPRYVVVVMVESGESGGSTCAPIAGRIYREIRNLERERKKGGPRLANQ</sequence>
<keyword evidence="9" id="KW-0961">Cell wall biogenesis/degradation</keyword>
<evidence type="ECO:0000259" key="12">
    <source>
        <dbReference type="Pfam" id="PF03717"/>
    </source>
</evidence>
<accession>A0A381W8B2</accession>
<dbReference type="GO" id="GO:0008658">
    <property type="term" value="F:penicillin binding"/>
    <property type="evidence" value="ECO:0007669"/>
    <property type="project" value="InterPro"/>
</dbReference>
<dbReference type="GO" id="GO:0008360">
    <property type="term" value="P:regulation of cell shape"/>
    <property type="evidence" value="ECO:0007669"/>
    <property type="project" value="UniProtKB-KW"/>
</dbReference>
<evidence type="ECO:0000256" key="9">
    <source>
        <dbReference type="ARBA" id="ARBA00023316"/>
    </source>
</evidence>
<dbReference type="GO" id="GO:0071555">
    <property type="term" value="P:cell wall organization"/>
    <property type="evidence" value="ECO:0007669"/>
    <property type="project" value="UniProtKB-KW"/>
</dbReference>
<keyword evidence="5" id="KW-0133">Cell shape</keyword>
<evidence type="ECO:0000256" key="4">
    <source>
        <dbReference type="ARBA" id="ARBA00022692"/>
    </source>
</evidence>
<evidence type="ECO:0000256" key="6">
    <source>
        <dbReference type="ARBA" id="ARBA00022984"/>
    </source>
</evidence>
<dbReference type="InterPro" id="IPR001460">
    <property type="entry name" value="PCN-bd_Tpept"/>
</dbReference>
<dbReference type="GO" id="GO:0009252">
    <property type="term" value="P:peptidoglycan biosynthetic process"/>
    <property type="evidence" value="ECO:0007669"/>
    <property type="project" value="UniProtKB-KW"/>
</dbReference>
<dbReference type="Gene3D" id="3.90.1310.10">
    <property type="entry name" value="Penicillin-binding protein 2a (Domain 2)"/>
    <property type="match status" value="1"/>
</dbReference>
<feature type="domain" description="Penicillin-binding protein transpeptidase" evidence="11">
    <location>
        <begin position="297"/>
        <end position="661"/>
    </location>
</feature>
<dbReference type="InterPro" id="IPR005311">
    <property type="entry name" value="PBP_dimer"/>
</dbReference>